<evidence type="ECO:0000259" key="14">
    <source>
        <dbReference type="Pfam" id="PF01967"/>
    </source>
</evidence>
<dbReference type="NCBIfam" id="TIGR02665">
    <property type="entry name" value="molyb_mobA"/>
    <property type="match status" value="1"/>
</dbReference>
<dbReference type="HAMAP" id="MF_00316">
    <property type="entry name" value="MobA"/>
    <property type="match status" value="1"/>
</dbReference>
<dbReference type="SUPFAM" id="SSF53448">
    <property type="entry name" value="Nucleotide-diphospho-sugar transferases"/>
    <property type="match status" value="1"/>
</dbReference>
<evidence type="ECO:0000313" key="16">
    <source>
        <dbReference type="EMBL" id="GLS04186.1"/>
    </source>
</evidence>
<evidence type="ECO:0000256" key="6">
    <source>
        <dbReference type="ARBA" id="ARBA00022741"/>
    </source>
</evidence>
<proteinExistence type="inferred from homology"/>
<evidence type="ECO:0000313" key="17">
    <source>
        <dbReference type="Proteomes" id="UP001156836"/>
    </source>
</evidence>
<comment type="cofactor">
    <cofactor evidence="12">
        <name>Mg(2+)</name>
        <dbReference type="ChEBI" id="CHEBI:18420"/>
    </cofactor>
</comment>
<feature type="active site" evidence="13">
    <location>
        <position position="330"/>
    </location>
</feature>
<keyword evidence="10 13" id="KW-0456">Lyase</keyword>
<keyword evidence="17" id="KW-1185">Reference proteome</keyword>
<evidence type="ECO:0000259" key="15">
    <source>
        <dbReference type="Pfam" id="PF12804"/>
    </source>
</evidence>
<dbReference type="Pfam" id="PF12804">
    <property type="entry name" value="NTP_transf_3"/>
    <property type="match status" value="1"/>
</dbReference>
<feature type="binding site" evidence="12">
    <location>
        <position position="25"/>
    </location>
    <ligand>
        <name>GTP</name>
        <dbReference type="ChEBI" id="CHEBI:37565"/>
    </ligand>
</feature>
<dbReference type="InterPro" id="IPR047594">
    <property type="entry name" value="MoaC_bact/euk"/>
</dbReference>
<dbReference type="EC" id="2.7.7.77" evidence="12"/>
<keyword evidence="3 12" id="KW-0963">Cytoplasm</keyword>
<feature type="binding site" evidence="12">
    <location>
        <position position="74"/>
    </location>
    <ligand>
        <name>GTP</name>
        <dbReference type="ChEBI" id="CHEBI:37565"/>
    </ligand>
</feature>
<keyword evidence="9 12" id="KW-0501">Molybdenum cofactor biosynthesis</keyword>
<feature type="binding site" evidence="12">
    <location>
        <position position="104"/>
    </location>
    <ligand>
        <name>GTP</name>
        <dbReference type="ChEBI" id="CHEBI:37565"/>
    </ligand>
</feature>
<feature type="binding site" evidence="12">
    <location>
        <position position="104"/>
    </location>
    <ligand>
        <name>Mg(2+)</name>
        <dbReference type="ChEBI" id="CHEBI:18420"/>
    </ligand>
</feature>
<comment type="similarity">
    <text evidence="13">Belongs to the MoaC family.</text>
</comment>
<dbReference type="EC" id="4.6.1.17" evidence="13"/>
<dbReference type="Gene3D" id="3.30.70.640">
    <property type="entry name" value="Molybdopterin cofactor biosynthesis C (MoaC) domain"/>
    <property type="match status" value="1"/>
</dbReference>
<evidence type="ECO:0000256" key="13">
    <source>
        <dbReference type="HAMAP-Rule" id="MF_01224"/>
    </source>
</evidence>
<evidence type="ECO:0000256" key="4">
    <source>
        <dbReference type="ARBA" id="ARBA00022679"/>
    </source>
</evidence>
<dbReference type="InterPro" id="IPR013482">
    <property type="entry name" value="Molybde_CF_guanTrfase"/>
</dbReference>
<reference evidence="17" key="1">
    <citation type="journal article" date="2019" name="Int. J. Syst. Evol. Microbiol.">
        <title>The Global Catalogue of Microorganisms (GCM) 10K type strain sequencing project: providing services to taxonomists for standard genome sequencing and annotation.</title>
        <authorList>
            <consortium name="The Broad Institute Genomics Platform"/>
            <consortium name="The Broad Institute Genome Sequencing Center for Infectious Disease"/>
            <person name="Wu L."/>
            <person name="Ma J."/>
        </authorList>
    </citation>
    <scope>NUCLEOTIDE SEQUENCE [LARGE SCALE GENOMIC DNA]</scope>
    <source>
        <strain evidence="17">NBRC 104970</strain>
    </source>
</reference>
<keyword evidence="7 12" id="KW-0460">Magnesium</keyword>
<dbReference type="PANTHER" id="PTHR19136:SF81">
    <property type="entry name" value="MOLYBDENUM COFACTOR GUANYLYLTRANSFERASE"/>
    <property type="match status" value="1"/>
</dbReference>
<dbReference type="Gene3D" id="3.90.550.10">
    <property type="entry name" value="Spore Coat Polysaccharide Biosynthesis Protein SpsA, Chain A"/>
    <property type="match status" value="1"/>
</dbReference>
<keyword evidence="5 12" id="KW-0479">Metal-binding</keyword>
<comment type="pathway">
    <text evidence="2 13">Cofactor biosynthesis; molybdopterin biosynthesis.</text>
</comment>
<dbReference type="CDD" id="cd02503">
    <property type="entry name" value="MobA"/>
    <property type="match status" value="1"/>
</dbReference>
<comment type="caution">
    <text evidence="16">The sequence shown here is derived from an EMBL/GenBank/DDBJ whole genome shotgun (WGS) entry which is preliminary data.</text>
</comment>
<accession>A0ABQ6BS87</accession>
<dbReference type="SUPFAM" id="SSF55040">
    <property type="entry name" value="Molybdenum cofactor biosynthesis protein C, MoaC"/>
    <property type="match status" value="1"/>
</dbReference>
<comment type="function">
    <text evidence="12">Transfers a GMP moiety from GTP to Mo-molybdopterin (Mo-MPT) cofactor (Moco or molybdenum cofactor) to form Mo-molybdopterin guanine dinucleotide (Mo-MGD) cofactor.</text>
</comment>
<comment type="subunit">
    <text evidence="12">Monomer.</text>
</comment>
<feature type="domain" description="MobA-like NTP transferase" evidence="15">
    <location>
        <begin position="9"/>
        <end position="172"/>
    </location>
</feature>
<evidence type="ECO:0000256" key="7">
    <source>
        <dbReference type="ARBA" id="ARBA00022842"/>
    </source>
</evidence>
<dbReference type="HAMAP" id="MF_01224_B">
    <property type="entry name" value="MoaC_B"/>
    <property type="match status" value="1"/>
</dbReference>
<name>A0ABQ6BS87_9NEIS</name>
<protein>
    <recommendedName>
        <fullName evidence="12 13">Multifunctional fusion protein</fullName>
    </recommendedName>
    <domain>
        <recommendedName>
            <fullName evidence="12">Molybdenum cofactor guanylyltransferase</fullName>
            <shortName evidence="12">MoCo guanylyltransferase</shortName>
            <ecNumber evidence="12">2.7.7.77</ecNumber>
        </recommendedName>
        <alternativeName>
            <fullName evidence="12">GTP:molybdopterin guanylyltransferase</fullName>
        </alternativeName>
        <alternativeName>
            <fullName evidence="12">Mo-MPT guanylyltransferase</fullName>
        </alternativeName>
        <alternativeName>
            <fullName evidence="12">Molybdopterin guanylyltransferase</fullName>
        </alternativeName>
        <alternativeName>
            <fullName evidence="12">Molybdopterin-guanine dinucleotide synthase</fullName>
            <shortName evidence="12">MGD synthase</shortName>
        </alternativeName>
    </domain>
    <domain>
        <recommendedName>
            <fullName evidence="13">Cyclic pyranopterin monophosphate synthase</fullName>
            <ecNumber evidence="13">4.6.1.17</ecNumber>
        </recommendedName>
        <alternativeName>
            <fullName evidence="13">Molybdenum cofactor biosynthesis protein C</fullName>
        </alternativeName>
    </domain>
</protein>
<dbReference type="PANTHER" id="PTHR19136">
    <property type="entry name" value="MOLYBDENUM COFACTOR GUANYLYLTRANSFERASE"/>
    <property type="match status" value="1"/>
</dbReference>
<dbReference type="InterPro" id="IPR023045">
    <property type="entry name" value="MoaC"/>
</dbReference>
<organism evidence="16 17">
    <name type="scientific">Chitiniphilus shinanonensis</name>
    <dbReference type="NCBI Taxonomy" id="553088"/>
    <lineage>
        <taxon>Bacteria</taxon>
        <taxon>Pseudomonadati</taxon>
        <taxon>Pseudomonadota</taxon>
        <taxon>Betaproteobacteria</taxon>
        <taxon>Neisseriales</taxon>
        <taxon>Chitinibacteraceae</taxon>
        <taxon>Chitiniphilus</taxon>
    </lineage>
</organism>
<evidence type="ECO:0000256" key="10">
    <source>
        <dbReference type="ARBA" id="ARBA00023239"/>
    </source>
</evidence>
<evidence type="ECO:0000256" key="12">
    <source>
        <dbReference type="HAMAP-Rule" id="MF_00316"/>
    </source>
</evidence>
<comment type="similarity">
    <text evidence="12">Belongs to the MobA family.</text>
</comment>
<evidence type="ECO:0000256" key="2">
    <source>
        <dbReference type="ARBA" id="ARBA00005046"/>
    </source>
</evidence>
<dbReference type="EMBL" id="BSOZ01000014">
    <property type="protein sequence ID" value="GLS04186.1"/>
    <property type="molecule type" value="Genomic_DNA"/>
</dbReference>
<dbReference type="NCBIfam" id="TIGR00581">
    <property type="entry name" value="moaC"/>
    <property type="match status" value="1"/>
</dbReference>
<dbReference type="CDD" id="cd01420">
    <property type="entry name" value="MoaC_PE"/>
    <property type="match status" value="1"/>
</dbReference>
<feature type="binding site" evidence="13">
    <location>
        <begin position="315"/>
        <end position="316"/>
    </location>
    <ligand>
        <name>substrate</name>
    </ligand>
</feature>
<evidence type="ECO:0000256" key="11">
    <source>
        <dbReference type="ARBA" id="ARBA00055087"/>
    </source>
</evidence>
<feature type="binding site" evidence="13">
    <location>
        <begin position="279"/>
        <end position="281"/>
    </location>
    <ligand>
        <name>substrate</name>
    </ligand>
</feature>
<comment type="catalytic activity">
    <reaction evidence="12">
        <text>Mo-molybdopterin + GTP + H(+) = Mo-molybdopterin guanine dinucleotide + diphosphate</text>
        <dbReference type="Rhea" id="RHEA:34243"/>
        <dbReference type="ChEBI" id="CHEBI:15378"/>
        <dbReference type="ChEBI" id="CHEBI:33019"/>
        <dbReference type="ChEBI" id="CHEBI:37565"/>
        <dbReference type="ChEBI" id="CHEBI:71302"/>
        <dbReference type="ChEBI" id="CHEBI:71310"/>
        <dbReference type="EC" id="2.7.7.77"/>
    </reaction>
</comment>
<evidence type="ECO:0000256" key="3">
    <source>
        <dbReference type="ARBA" id="ARBA00022490"/>
    </source>
</evidence>
<dbReference type="Pfam" id="PF01967">
    <property type="entry name" value="MoaC"/>
    <property type="match status" value="1"/>
</dbReference>
<comment type="caution">
    <text evidence="12">Lacks conserved residue(s) required for the propagation of feature annotation.</text>
</comment>
<dbReference type="Proteomes" id="UP001156836">
    <property type="component" value="Unassembled WGS sequence"/>
</dbReference>
<comment type="catalytic activity">
    <reaction evidence="1 13">
        <text>(8S)-3',8-cyclo-7,8-dihydroguanosine 5'-triphosphate = cyclic pyranopterin phosphate + diphosphate</text>
        <dbReference type="Rhea" id="RHEA:49580"/>
        <dbReference type="ChEBI" id="CHEBI:33019"/>
        <dbReference type="ChEBI" id="CHEBI:59648"/>
        <dbReference type="ChEBI" id="CHEBI:131766"/>
        <dbReference type="EC" id="4.6.1.17"/>
    </reaction>
</comment>
<comment type="function">
    <text evidence="11 13">Catalyzes the conversion of (8S)-3',8-cyclo-7,8-dihydroguanosine 5'-triphosphate to cyclic pyranopterin monophosphate (cPMP).</text>
</comment>
<keyword evidence="8 12" id="KW-0342">GTP-binding</keyword>
<comment type="domain">
    <text evidence="12">The N-terminal domain determines nucleotide recognition and specific binding, while the C-terminal domain determines the specific binding to the target protein.</text>
</comment>
<comment type="subunit">
    <text evidence="13">Homohexamer; trimer of dimers.</text>
</comment>
<dbReference type="InterPro" id="IPR002820">
    <property type="entry name" value="Mopterin_CF_biosynth-C_dom"/>
</dbReference>
<sequence>MGVQMKIDAVILAGGKGLRMGGEDKGMLRLAERPLVLWAIDALQRQTLPLDHILLSANRNLAEYARFGQPVLHDIYENYPGPLAGIHTALLASPAEYLLVVPCDVPFLPPDFAERLYRGLTEANAAAAVAQSENGRVHPTLCLLRRGVLLSLIERMGGCNDHQRGLGDWLSALSPAYVEFPDTAFANLNTPEDLDQAERALGDREPRLTHFDSAGQAHMVDVGGKDETQRLARAEGWLSAAPQTLALIRAGGHKKGDVLGVARVAAIMGAKKTAELIPLCHPLPLTRLEVAFDVTDDGVRCEVTAETRGRTGVEMEALTAVGVALLTVYDMCKAVDRDMTLHGVRLLEKQGGRSGHWQARQR</sequence>
<evidence type="ECO:0000256" key="5">
    <source>
        <dbReference type="ARBA" id="ARBA00022723"/>
    </source>
</evidence>
<feature type="binding site" evidence="12">
    <location>
        <begin position="12"/>
        <end position="14"/>
    </location>
    <ligand>
        <name>GTP</name>
        <dbReference type="ChEBI" id="CHEBI:37565"/>
    </ligand>
</feature>
<comment type="subcellular location">
    <subcellularLocation>
        <location evidence="12">Cytoplasm</location>
    </subcellularLocation>
</comment>
<dbReference type="InterPro" id="IPR029044">
    <property type="entry name" value="Nucleotide-diphossugar_trans"/>
</dbReference>
<evidence type="ECO:0000256" key="8">
    <source>
        <dbReference type="ARBA" id="ARBA00023134"/>
    </source>
</evidence>
<dbReference type="InterPro" id="IPR025877">
    <property type="entry name" value="MobA-like_NTP_Trfase"/>
</dbReference>
<keyword evidence="6 12" id="KW-0547">Nucleotide-binding</keyword>
<evidence type="ECO:0000256" key="1">
    <source>
        <dbReference type="ARBA" id="ARBA00001637"/>
    </source>
</evidence>
<dbReference type="NCBIfam" id="NF006870">
    <property type="entry name" value="PRK09364.1"/>
    <property type="match status" value="1"/>
</dbReference>
<keyword evidence="4 12" id="KW-0808">Transferase</keyword>
<evidence type="ECO:0000256" key="9">
    <source>
        <dbReference type="ARBA" id="ARBA00023150"/>
    </source>
</evidence>
<feature type="domain" description="Molybdopterin cofactor biosynthesis C (MoaC)" evidence="14">
    <location>
        <begin position="219"/>
        <end position="352"/>
    </location>
</feature>
<gene>
    <name evidence="13" type="primary">moaC</name>
    <name evidence="12" type="synonym">mobA</name>
    <name evidence="16" type="ORF">GCM10007860_13320</name>
</gene>
<dbReference type="InterPro" id="IPR036522">
    <property type="entry name" value="MoaC_sf"/>
</dbReference>